<reference evidence="2 3" key="1">
    <citation type="submission" date="2020-08" db="EMBL/GenBank/DDBJ databases">
        <title>Genomic Encyclopedia of Type Strains, Phase III (KMG-III): the genomes of soil and plant-associated and newly described type strains.</title>
        <authorList>
            <person name="Whitman W."/>
        </authorList>
    </citation>
    <scope>NUCLEOTIDE SEQUENCE [LARGE SCALE GENOMIC DNA]</scope>
    <source>
        <strain evidence="2 3">CECT 7282</strain>
    </source>
</reference>
<dbReference type="GO" id="GO:0008146">
    <property type="term" value="F:sulfotransferase activity"/>
    <property type="evidence" value="ECO:0007669"/>
    <property type="project" value="InterPro"/>
</dbReference>
<dbReference type="EMBL" id="JACHXP010000003">
    <property type="protein sequence ID" value="MBB3189543.1"/>
    <property type="molecule type" value="Genomic_DNA"/>
</dbReference>
<evidence type="ECO:0000259" key="1">
    <source>
        <dbReference type="Pfam" id="PF00685"/>
    </source>
</evidence>
<keyword evidence="3" id="KW-1185">Reference proteome</keyword>
<organism evidence="2 3">
    <name type="scientific">Halomonas cerina</name>
    <dbReference type="NCBI Taxonomy" id="447424"/>
    <lineage>
        <taxon>Bacteria</taxon>
        <taxon>Pseudomonadati</taxon>
        <taxon>Pseudomonadota</taxon>
        <taxon>Gammaproteobacteria</taxon>
        <taxon>Oceanospirillales</taxon>
        <taxon>Halomonadaceae</taxon>
        <taxon>Halomonas</taxon>
    </lineage>
</organism>
<comment type="caution">
    <text evidence="2">The sequence shown here is derived from an EMBL/GenBank/DDBJ whole genome shotgun (WGS) entry which is preliminary data.</text>
</comment>
<proteinExistence type="predicted"/>
<dbReference type="AlphaFoldDB" id="A0A839V1C4"/>
<dbReference type="InterPro" id="IPR000863">
    <property type="entry name" value="Sulfotransferase_dom"/>
</dbReference>
<sequence length="345" mass="40012">MKQLIVHVGLPKTATTTLQHHVFQELHEQGRLNFLGKAVSLEARGAAPKSSNYRGADIRRACQETIPQDISRRIDQMLVDDRLNVFSDEGILTYYPGQENVPLERRIANLKALLAPFDIKILLTLRNPLDLFFSLYIQLYPECYRRLASLDSFEKCAADLLNKGVANIRYEFFDLERLLSLMVTRFDTTVLLYEDMTREPDRFAQALADLLGVEADYLVKQLSSHWVNRKPRSVGHVYSEEVTRLKTRLRRLERLVATIAPLHRFARKAYSKNVLGIRRILEQPRRRGMKEHSQPDSQLKHRLQETLCIKDPRLFEAHGLDRRRLEAYGYLSREHQGATAPFSTE</sequence>
<dbReference type="Proteomes" id="UP000547614">
    <property type="component" value="Unassembled WGS sequence"/>
</dbReference>
<accession>A0A839V1C4</accession>
<dbReference type="RefSeq" id="WP_183324294.1">
    <property type="nucleotide sequence ID" value="NZ_JACHXP010000003.1"/>
</dbReference>
<evidence type="ECO:0000313" key="2">
    <source>
        <dbReference type="EMBL" id="MBB3189543.1"/>
    </source>
</evidence>
<dbReference type="Gene3D" id="3.40.50.300">
    <property type="entry name" value="P-loop containing nucleotide triphosphate hydrolases"/>
    <property type="match status" value="1"/>
</dbReference>
<dbReference type="InterPro" id="IPR027417">
    <property type="entry name" value="P-loop_NTPase"/>
</dbReference>
<gene>
    <name evidence="2" type="ORF">FHR94_000767</name>
</gene>
<dbReference type="SUPFAM" id="SSF52540">
    <property type="entry name" value="P-loop containing nucleoside triphosphate hydrolases"/>
    <property type="match status" value="1"/>
</dbReference>
<dbReference type="Pfam" id="PF00685">
    <property type="entry name" value="Sulfotransfer_1"/>
    <property type="match status" value="1"/>
</dbReference>
<name>A0A839V1C4_9GAMM</name>
<protein>
    <recommendedName>
        <fullName evidence="1">Sulfotransferase domain-containing protein</fullName>
    </recommendedName>
</protein>
<evidence type="ECO:0000313" key="3">
    <source>
        <dbReference type="Proteomes" id="UP000547614"/>
    </source>
</evidence>
<feature type="domain" description="Sulfotransferase" evidence="1">
    <location>
        <begin position="8"/>
        <end position="228"/>
    </location>
</feature>